<protein>
    <recommendedName>
        <fullName evidence="3">Tetratricopeptide repeat protein</fullName>
    </recommendedName>
</protein>
<organism evidence="1 2">
    <name type="scientific">Necator americanus</name>
    <name type="common">Human hookworm</name>
    <dbReference type="NCBI Taxonomy" id="51031"/>
    <lineage>
        <taxon>Eukaryota</taxon>
        <taxon>Metazoa</taxon>
        <taxon>Ecdysozoa</taxon>
        <taxon>Nematoda</taxon>
        <taxon>Chromadorea</taxon>
        <taxon>Rhabditida</taxon>
        <taxon>Rhabditina</taxon>
        <taxon>Rhabditomorpha</taxon>
        <taxon>Strongyloidea</taxon>
        <taxon>Ancylostomatidae</taxon>
        <taxon>Bunostominae</taxon>
        <taxon>Necator</taxon>
    </lineage>
</organism>
<gene>
    <name evidence="1" type="primary">Necator_chrI.g3380</name>
    <name evidence="1" type="ORF">RB195_007251</name>
</gene>
<sequence length="160" mass="17841">MVLNNIGVASIKMGKYDDAMSTFEHCVDERTDFKTALNYGSEEGDITETLANIFIQQPRAQLMKLNTRSLRRLRRSVLLLLQKTIKQSVNASLAIQLETSNAGELLRHGDLEGAIEVLKIAGVAANNLYVITLRCEMTCKTVYALILQYTSRIASTLFVL</sequence>
<evidence type="ECO:0008006" key="3">
    <source>
        <dbReference type="Google" id="ProtNLM"/>
    </source>
</evidence>
<comment type="caution">
    <text evidence="1">The sequence shown here is derived from an EMBL/GenBank/DDBJ whole genome shotgun (WGS) entry which is preliminary data.</text>
</comment>
<evidence type="ECO:0000313" key="1">
    <source>
        <dbReference type="EMBL" id="KAK6730663.1"/>
    </source>
</evidence>
<reference evidence="1 2" key="1">
    <citation type="submission" date="2023-08" db="EMBL/GenBank/DDBJ databases">
        <title>A Necator americanus chromosomal reference genome.</title>
        <authorList>
            <person name="Ilik V."/>
            <person name="Petrzelkova K.J."/>
            <person name="Pardy F."/>
            <person name="Fuh T."/>
            <person name="Niatou-Singa F.S."/>
            <person name="Gouil Q."/>
            <person name="Baker L."/>
            <person name="Ritchie M.E."/>
            <person name="Jex A.R."/>
            <person name="Gazzola D."/>
            <person name="Li H."/>
            <person name="Toshio Fujiwara R."/>
            <person name="Zhan B."/>
            <person name="Aroian R.V."/>
            <person name="Pafco B."/>
            <person name="Schwarz E.M."/>
        </authorList>
    </citation>
    <scope>NUCLEOTIDE SEQUENCE [LARGE SCALE GENOMIC DNA]</scope>
    <source>
        <strain evidence="1 2">Aroian</strain>
        <tissue evidence="1">Whole animal</tissue>
    </source>
</reference>
<dbReference type="Proteomes" id="UP001303046">
    <property type="component" value="Unassembled WGS sequence"/>
</dbReference>
<dbReference type="InterPro" id="IPR011990">
    <property type="entry name" value="TPR-like_helical_dom_sf"/>
</dbReference>
<keyword evidence="2" id="KW-1185">Reference proteome</keyword>
<evidence type="ECO:0000313" key="2">
    <source>
        <dbReference type="Proteomes" id="UP001303046"/>
    </source>
</evidence>
<dbReference type="EMBL" id="JAVFWL010000001">
    <property type="protein sequence ID" value="KAK6730663.1"/>
    <property type="molecule type" value="Genomic_DNA"/>
</dbReference>
<proteinExistence type="predicted"/>
<dbReference type="PANTHER" id="PTHR44117:SF1">
    <property type="entry name" value="INTRAFLAGELLAR TRANSPORT PROTEIN 88 HOMOLOG"/>
    <property type="match status" value="1"/>
</dbReference>
<dbReference type="SUPFAM" id="SSF48452">
    <property type="entry name" value="TPR-like"/>
    <property type="match status" value="1"/>
</dbReference>
<dbReference type="PANTHER" id="PTHR44117">
    <property type="entry name" value="INTRAFLAGELLAR TRANSPORT PROTEIN 88 HOMOLOG"/>
    <property type="match status" value="1"/>
</dbReference>
<name>A0ABR1BWF9_NECAM</name>
<accession>A0ABR1BWF9</accession>